<feature type="compositionally biased region" description="Basic and acidic residues" evidence="1">
    <location>
        <begin position="193"/>
        <end position="205"/>
    </location>
</feature>
<sequence>MSEEEIDAFDIELKPKIKPLFKKKQVHSDTSTSRKTIEVAIDNVTGTEEGEGPEYDVVSDIRRTSPNTTFKPRFKRKVTDPDPATSRRTTTTTVTVDDESVNEINENKVDELGTACTPSSSASRDHTVLEKTSASRKAKAILIDDEIEKDEVDEMDEDEDEIRIKPLWTFQRRGQPESSKRRLNLSKYKVNLHDETAQAEPHGDFDVEGTGAKGQAAESSGKPVPESDINISKNDPIIADADNDDVEDNPADKESAMPAQANDPSNFLPPSAGQHLDLPTLPELGDDDDDPENNPVIANIDELRDMFSREREASLHPDIKLPNGRSASYEPPSTSFSPPPPPNLPRSYVPIQSNAEPTLSKRQYLNQIASEYNDAKNYDDGAASSTNREPRPYDFAPGSLGGDTIHDYELSDEDMGVLKRKIDFENRYNDEIVSDYGSSVSEDDHGGYRRNFGPNFEPVDNDFGYGYGVQHKWGKPKQSTTIRVPTIQEQIKRIEHLIKLERAKHLQKSMHRANLLKRKEEIRKERDVLVQKLQNWQL</sequence>
<feature type="region of interest" description="Disordered" evidence="1">
    <location>
        <begin position="193"/>
        <end position="345"/>
    </location>
</feature>
<dbReference type="GeneID" id="76150233"/>
<feature type="region of interest" description="Disordered" evidence="1">
    <location>
        <begin position="113"/>
        <end position="136"/>
    </location>
</feature>
<dbReference type="AlphaFoldDB" id="A0AAD5FYZ8"/>
<feature type="compositionally biased region" description="Basic and acidic residues" evidence="1">
    <location>
        <begin position="301"/>
        <end position="319"/>
    </location>
</feature>
<proteinExistence type="predicted"/>
<dbReference type="EMBL" id="JAIHNG010000108">
    <property type="protein sequence ID" value="KAI5959236.1"/>
    <property type="molecule type" value="Genomic_DNA"/>
</dbReference>
<feature type="region of interest" description="Disordered" evidence="1">
    <location>
        <begin position="64"/>
        <end position="95"/>
    </location>
</feature>
<reference evidence="2 3" key="1">
    <citation type="journal article" date="2022" name="DNA Res.">
        <title>Genome analysis of five recently described species of the CUG-Ser clade uncovers Candida theae as a new hybrid lineage with pathogenic potential in the Candida parapsilosis species complex.</title>
        <authorList>
            <person name="Mixao V."/>
            <person name="Del Olmo V."/>
            <person name="Hegedusova E."/>
            <person name="Saus E."/>
            <person name="Pryszcz L."/>
            <person name="Cillingova A."/>
            <person name="Nosek J."/>
            <person name="Gabaldon T."/>
        </authorList>
    </citation>
    <scope>NUCLEOTIDE SEQUENCE [LARGE SCALE GENOMIC DNA]</scope>
    <source>
        <strain evidence="2 3">CBS 12239</strain>
    </source>
</reference>
<name>A0AAD5FYZ8_9ASCO</name>
<gene>
    <name evidence="2" type="ORF">KGF57_002174</name>
</gene>
<organism evidence="2 3">
    <name type="scientific">Candida theae</name>
    <dbReference type="NCBI Taxonomy" id="1198502"/>
    <lineage>
        <taxon>Eukaryota</taxon>
        <taxon>Fungi</taxon>
        <taxon>Dikarya</taxon>
        <taxon>Ascomycota</taxon>
        <taxon>Saccharomycotina</taxon>
        <taxon>Pichiomycetes</taxon>
        <taxon>Debaryomycetaceae</taxon>
        <taxon>Candida/Lodderomyces clade</taxon>
        <taxon>Candida</taxon>
    </lineage>
</organism>
<keyword evidence="3" id="KW-1185">Reference proteome</keyword>
<evidence type="ECO:0000313" key="2">
    <source>
        <dbReference type="EMBL" id="KAI5959236.1"/>
    </source>
</evidence>
<comment type="caution">
    <text evidence="2">The sequence shown here is derived from an EMBL/GenBank/DDBJ whole genome shotgun (WGS) entry which is preliminary data.</text>
</comment>
<evidence type="ECO:0000256" key="1">
    <source>
        <dbReference type="SAM" id="MobiDB-lite"/>
    </source>
</evidence>
<protein>
    <submittedName>
        <fullName evidence="2">Uncharacterized protein</fullName>
    </submittedName>
</protein>
<feature type="compositionally biased region" description="Low complexity" evidence="1">
    <location>
        <begin position="81"/>
        <end position="95"/>
    </location>
</feature>
<accession>A0AAD5FYZ8</accession>
<feature type="region of interest" description="Disordered" evidence="1">
    <location>
        <begin position="376"/>
        <end position="400"/>
    </location>
</feature>
<dbReference type="RefSeq" id="XP_051609329.1">
    <property type="nucleotide sequence ID" value="XM_051751459.1"/>
</dbReference>
<evidence type="ECO:0000313" key="3">
    <source>
        <dbReference type="Proteomes" id="UP001204833"/>
    </source>
</evidence>
<dbReference type="Proteomes" id="UP001204833">
    <property type="component" value="Unassembled WGS sequence"/>
</dbReference>